<reference evidence="2 3" key="1">
    <citation type="submission" date="2019-03" db="EMBL/GenBank/DDBJ databases">
        <title>Metabolic potential of uncultured bacteria and archaea associated with petroleum seepage in deep-sea sediments.</title>
        <authorList>
            <person name="Dong X."/>
            <person name="Hubert C."/>
        </authorList>
    </citation>
    <scope>NUCLEOTIDE SEQUENCE [LARGE SCALE GENOMIC DNA]</scope>
    <source>
        <strain evidence="2">E29_bin52</strain>
    </source>
</reference>
<protein>
    <submittedName>
        <fullName evidence="2">Aldehyde ferredoxin oxidoreductase</fullName>
    </submittedName>
</protein>
<dbReference type="PANTHER" id="PTHR30038:SF0">
    <property type="entry name" value="TUNGSTEN-CONTAINING ALDEHYDE FERREDOXIN OXIDOREDUCTASE"/>
    <property type="match status" value="1"/>
</dbReference>
<dbReference type="GO" id="GO:0051536">
    <property type="term" value="F:iron-sulfur cluster binding"/>
    <property type="evidence" value="ECO:0007669"/>
    <property type="project" value="InterPro"/>
</dbReference>
<evidence type="ECO:0000313" key="2">
    <source>
        <dbReference type="EMBL" id="TET59192.1"/>
    </source>
</evidence>
<dbReference type="GO" id="GO:0016625">
    <property type="term" value="F:oxidoreductase activity, acting on the aldehyde or oxo group of donors, iron-sulfur protein as acceptor"/>
    <property type="evidence" value="ECO:0007669"/>
    <property type="project" value="InterPro"/>
</dbReference>
<dbReference type="InterPro" id="IPR036503">
    <property type="entry name" value="Ald_Fedxn_OxRdtase_N_sf"/>
</dbReference>
<dbReference type="Proteomes" id="UP000319130">
    <property type="component" value="Unassembled WGS sequence"/>
</dbReference>
<dbReference type="Gene3D" id="3.60.9.10">
    <property type="entry name" value="Aldehyde ferredoxin oxidoreductase, N-terminal domain"/>
    <property type="match status" value="1"/>
</dbReference>
<dbReference type="SMART" id="SM00790">
    <property type="entry name" value="AFOR_N"/>
    <property type="match status" value="1"/>
</dbReference>
<dbReference type="PANTHER" id="PTHR30038">
    <property type="entry name" value="ALDEHYDE FERREDOXIN OXIDOREDUCTASE"/>
    <property type="match status" value="1"/>
</dbReference>
<feature type="domain" description="Aldehyde ferredoxin oxidoreductase N-terminal" evidence="1">
    <location>
        <begin position="4"/>
        <end position="175"/>
    </location>
</feature>
<dbReference type="Pfam" id="PF02730">
    <property type="entry name" value="AFOR_N"/>
    <property type="match status" value="1"/>
</dbReference>
<dbReference type="SUPFAM" id="SSF56228">
    <property type="entry name" value="Aldehyde ferredoxin oxidoreductase, N-terminal domain"/>
    <property type="match status" value="1"/>
</dbReference>
<feature type="non-terminal residue" evidence="2">
    <location>
        <position position="175"/>
    </location>
</feature>
<sequence>MYGWQGKILKVDLSRERIETVPLTEELRTNFIGGRGINAKILFDELKRGTGGFDPDNVLIFGSGPLSGTLAPGAGRFNVSGKSPLGFLGDSNCGGHWAPELKFSGFDHVLIRGKAKKPVYLLIRDGEAKLVDARHLWGLDTWRTQRSIRKELRDPGVEVVCIGQAGENLVRFACV</sequence>
<dbReference type="InterPro" id="IPR013983">
    <property type="entry name" value="Ald_Fedxn_OxRdtase_N"/>
</dbReference>
<evidence type="ECO:0000259" key="1">
    <source>
        <dbReference type="SMART" id="SM00790"/>
    </source>
</evidence>
<comment type="caution">
    <text evidence="2">The sequence shown here is derived from an EMBL/GenBank/DDBJ whole genome shotgun (WGS) entry which is preliminary data.</text>
</comment>
<dbReference type="EMBL" id="SOIZ01000373">
    <property type="protein sequence ID" value="TET59192.1"/>
    <property type="molecule type" value="Genomic_DNA"/>
</dbReference>
<proteinExistence type="predicted"/>
<accession>A0A523VWN7</accession>
<dbReference type="AlphaFoldDB" id="A0A523VWN7"/>
<dbReference type="InterPro" id="IPR051919">
    <property type="entry name" value="W-dependent_AOR"/>
</dbReference>
<organism evidence="2 3">
    <name type="scientific">Aerophobetes bacterium</name>
    <dbReference type="NCBI Taxonomy" id="2030807"/>
    <lineage>
        <taxon>Bacteria</taxon>
        <taxon>Candidatus Aerophobota</taxon>
    </lineage>
</organism>
<evidence type="ECO:0000313" key="3">
    <source>
        <dbReference type="Proteomes" id="UP000319130"/>
    </source>
</evidence>
<name>A0A523VWN7_UNCAE</name>
<gene>
    <name evidence="2" type="ORF">E3J48_08130</name>
</gene>